<feature type="compositionally biased region" description="Polar residues" evidence="10">
    <location>
        <begin position="483"/>
        <end position="507"/>
    </location>
</feature>
<dbReference type="InterPro" id="IPR024785">
    <property type="entry name" value="TORC_C"/>
</dbReference>
<feature type="region of interest" description="Disordered" evidence="10">
    <location>
        <begin position="226"/>
        <end position="259"/>
    </location>
</feature>
<evidence type="ECO:0000256" key="8">
    <source>
        <dbReference type="ARBA" id="ARBA00023163"/>
    </source>
</evidence>
<organism evidence="14 15">
    <name type="scientific">Neodiprion lecontei</name>
    <name type="common">Redheaded pine sawfly</name>
    <dbReference type="NCBI Taxonomy" id="441921"/>
    <lineage>
        <taxon>Eukaryota</taxon>
        <taxon>Metazoa</taxon>
        <taxon>Ecdysozoa</taxon>
        <taxon>Arthropoda</taxon>
        <taxon>Hexapoda</taxon>
        <taxon>Insecta</taxon>
        <taxon>Pterygota</taxon>
        <taxon>Neoptera</taxon>
        <taxon>Endopterygota</taxon>
        <taxon>Hymenoptera</taxon>
        <taxon>Tenthredinoidea</taxon>
        <taxon>Diprionidae</taxon>
        <taxon>Diprioninae</taxon>
        <taxon>Neodiprion</taxon>
    </lineage>
</organism>
<feature type="region of interest" description="Disordered" evidence="10">
    <location>
        <begin position="275"/>
        <end position="411"/>
    </location>
</feature>
<feature type="domain" description="Transducer of regulated CREB activity C-terminal" evidence="13">
    <location>
        <begin position="674"/>
        <end position="722"/>
    </location>
</feature>
<evidence type="ECO:0000256" key="9">
    <source>
        <dbReference type="ARBA" id="ARBA00023242"/>
    </source>
</evidence>
<dbReference type="PANTHER" id="PTHR13589">
    <property type="entry name" value="CREB-REGULATED TRANSCRIPTION COACTIVATOR"/>
    <property type="match status" value="1"/>
</dbReference>
<comment type="subcellular location">
    <subcellularLocation>
        <location evidence="2">Cytoplasm</location>
    </subcellularLocation>
    <subcellularLocation>
        <location evidence="1">Nucleus</location>
    </subcellularLocation>
</comment>
<keyword evidence="4" id="KW-0963">Cytoplasm</keyword>
<feature type="compositionally biased region" description="Low complexity" evidence="10">
    <location>
        <begin position="98"/>
        <end position="108"/>
    </location>
</feature>
<feature type="compositionally biased region" description="Acidic residues" evidence="10">
    <location>
        <begin position="134"/>
        <end position="160"/>
    </location>
</feature>
<evidence type="ECO:0000259" key="13">
    <source>
        <dbReference type="Pfam" id="PF12886"/>
    </source>
</evidence>
<evidence type="ECO:0000256" key="5">
    <source>
        <dbReference type="ARBA" id="ARBA00022553"/>
    </source>
</evidence>
<evidence type="ECO:0000256" key="6">
    <source>
        <dbReference type="ARBA" id="ARBA00023015"/>
    </source>
</evidence>
<protein>
    <submittedName>
        <fullName evidence="15">CREB-regulated transcription coactivator 1 isoform X1</fullName>
    </submittedName>
</protein>
<dbReference type="InterPro" id="IPR024783">
    <property type="entry name" value="TORC_N"/>
</dbReference>
<feature type="compositionally biased region" description="Polar residues" evidence="10">
    <location>
        <begin position="275"/>
        <end position="284"/>
    </location>
</feature>
<dbReference type="PANTHER" id="PTHR13589:SF15">
    <property type="entry name" value="CREB-REGULATED TRANSCRIPTION COACTIVATOR, ISOFORM B"/>
    <property type="match status" value="1"/>
</dbReference>
<evidence type="ECO:0000259" key="11">
    <source>
        <dbReference type="Pfam" id="PF12884"/>
    </source>
</evidence>
<evidence type="ECO:0000256" key="10">
    <source>
        <dbReference type="SAM" id="MobiDB-lite"/>
    </source>
</evidence>
<evidence type="ECO:0000256" key="4">
    <source>
        <dbReference type="ARBA" id="ARBA00022490"/>
    </source>
</evidence>
<dbReference type="RefSeq" id="XP_046600876.1">
    <property type="nucleotide sequence ID" value="XM_046744920.1"/>
</dbReference>
<dbReference type="InterPro" id="IPR024786">
    <property type="entry name" value="TORC"/>
</dbReference>
<keyword evidence="9" id="KW-0539">Nucleus</keyword>
<comment type="similarity">
    <text evidence="3">Belongs to the TORC family.</text>
</comment>
<evidence type="ECO:0000256" key="3">
    <source>
        <dbReference type="ARBA" id="ARBA00007167"/>
    </source>
</evidence>
<evidence type="ECO:0000256" key="1">
    <source>
        <dbReference type="ARBA" id="ARBA00004123"/>
    </source>
</evidence>
<feature type="region of interest" description="Disordered" evidence="10">
    <location>
        <begin position="45"/>
        <end position="175"/>
    </location>
</feature>
<feature type="region of interest" description="Disordered" evidence="10">
    <location>
        <begin position="435"/>
        <end position="537"/>
    </location>
</feature>
<feature type="compositionally biased region" description="Low complexity" evidence="10">
    <location>
        <begin position="115"/>
        <end position="133"/>
    </location>
</feature>
<accession>A0ABM3GKT1</accession>
<evidence type="ECO:0000313" key="14">
    <source>
        <dbReference type="Proteomes" id="UP000829291"/>
    </source>
</evidence>
<evidence type="ECO:0000256" key="7">
    <source>
        <dbReference type="ARBA" id="ARBA00023159"/>
    </source>
</evidence>
<feature type="compositionally biased region" description="Low complexity" evidence="10">
    <location>
        <begin position="462"/>
        <end position="482"/>
    </location>
</feature>
<keyword evidence="5" id="KW-0597">Phosphoprotein</keyword>
<evidence type="ECO:0000259" key="12">
    <source>
        <dbReference type="Pfam" id="PF12885"/>
    </source>
</evidence>
<feature type="compositionally biased region" description="Polar residues" evidence="10">
    <location>
        <begin position="435"/>
        <end position="447"/>
    </location>
</feature>
<gene>
    <name evidence="15" type="primary">LOC107222926</name>
</gene>
<keyword evidence="8" id="KW-0804">Transcription</keyword>
<feature type="compositionally biased region" description="Low complexity" evidence="10">
    <location>
        <begin position="373"/>
        <end position="396"/>
    </location>
</feature>
<dbReference type="Proteomes" id="UP000829291">
    <property type="component" value="Chromosome 7"/>
</dbReference>
<dbReference type="Pfam" id="PF12884">
    <property type="entry name" value="TORC_N"/>
    <property type="match status" value="1"/>
</dbReference>
<dbReference type="InterPro" id="IPR024784">
    <property type="entry name" value="TORC_M"/>
</dbReference>
<keyword evidence="14" id="KW-1185">Reference proteome</keyword>
<sequence>MANPRKFSEKIALLNQKQAEETAAFEAIMREVSDVTSRVAGVASASNSVVASPTGCGAPGEVTPSVKSAGASPPLQSSGKHLRINLGNQFKAGGSLPNVNNNRNNNRSRGVEASNNKNGNGHGNGNNIANNNNDDSDNNKDDDDNDDDNNDRDNVDEDEDHLQPQNPTDSTGKETADIFPAGLYSVDLIKPTLNNAEESQANSTMYQSMDRSMNRSMDRNIDQSMERGRSMVGPMRSRPAEKRHDTSPYSGVPYLLSPPPDTWRRTNSDSALHQSVNDSCQMPSSMPHRRGSDAYPHMGGMGSEHRESHRGFMERPRSSCEMPRVPGINIYPSSQPPGQQIPIGNNTGSLPDLSNVHFPPPLQAPLDQEDHSSSTPYSTSPQTSSPTTLSPTSLQQARRLSFSQDHSPAHAQNHLSVPVNSRFLHTCKGVALDNSTSTSQQDLHSYTQPPPPAHSPQHFIYQQPHSPVQPQSPKSSQSHQPVNSLGSYRTPQTVSRPSPQSSPSLTVRSPLSYSNNPSAPPSPTGHLGQPNFPTNSIDQNTYLPDQTQAAALQQHFEHFTMGVEWAQIAQHLAESGCTWTTQLEMDSPVATTTLATYISSPNHTTNYTQSDMINVSGELGSGDAGYFSTSPQLVYQPRTPTSTQQLTPQTPNTPRIILTDFSANHGLSTPDFPRDDFDPNLFSEDDVLKHGLEPLDFGDLQMLTDSSTVLSDPAAEHHFRLD</sequence>
<feature type="compositionally biased region" description="Basic and acidic residues" evidence="10">
    <location>
        <begin position="303"/>
        <end position="318"/>
    </location>
</feature>
<dbReference type="Pfam" id="PF12885">
    <property type="entry name" value="TORC_M"/>
    <property type="match status" value="1"/>
</dbReference>
<evidence type="ECO:0000313" key="15">
    <source>
        <dbReference type="RefSeq" id="XP_046600876.1"/>
    </source>
</evidence>
<reference evidence="15" key="1">
    <citation type="submission" date="2025-08" db="UniProtKB">
        <authorList>
            <consortium name="RefSeq"/>
        </authorList>
    </citation>
    <scope>IDENTIFICATION</scope>
    <source>
        <tissue evidence="15">Thorax and Abdomen</tissue>
    </source>
</reference>
<proteinExistence type="inferred from homology"/>
<keyword evidence="7" id="KW-0010">Activator</keyword>
<keyword evidence="6" id="KW-0805">Transcription regulation</keyword>
<dbReference type="GeneID" id="107222926"/>
<feature type="domain" description="Transducer of regulated CREB activity N-terminal" evidence="11">
    <location>
        <begin position="3"/>
        <end position="97"/>
    </location>
</feature>
<feature type="compositionally biased region" description="Low complexity" evidence="10">
    <location>
        <begin position="332"/>
        <end position="346"/>
    </location>
</feature>
<dbReference type="Pfam" id="PF12886">
    <property type="entry name" value="TORC_C"/>
    <property type="match status" value="1"/>
</dbReference>
<name>A0ABM3GKT1_NEOLC</name>
<evidence type="ECO:0000256" key="2">
    <source>
        <dbReference type="ARBA" id="ARBA00004496"/>
    </source>
</evidence>
<feature type="domain" description="Transducer of regulated CREB activity middle" evidence="12">
    <location>
        <begin position="315"/>
        <end position="384"/>
    </location>
</feature>